<keyword evidence="3" id="KW-1185">Reference proteome</keyword>
<evidence type="ECO:0000313" key="2">
    <source>
        <dbReference type="EMBL" id="MEW9854916.1"/>
    </source>
</evidence>
<keyword evidence="1" id="KW-1133">Transmembrane helix</keyword>
<gene>
    <name evidence="2" type="ORF">ABUH87_06950</name>
</gene>
<accession>A0ABV3RA03</accession>
<reference evidence="2 3" key="1">
    <citation type="submission" date="2024-06" db="EMBL/GenBank/DDBJ databases">
        <title>Novosphingobium rhizovicinus M1R2S20.</title>
        <authorList>
            <person name="Sun J.-Q."/>
        </authorList>
    </citation>
    <scope>NUCLEOTIDE SEQUENCE [LARGE SCALE GENOMIC DNA]</scope>
    <source>
        <strain evidence="2 3">M1R2S20</strain>
    </source>
</reference>
<comment type="caution">
    <text evidence="2">The sequence shown here is derived from an EMBL/GenBank/DDBJ whole genome shotgun (WGS) entry which is preliminary data.</text>
</comment>
<dbReference type="RefSeq" id="WP_367771710.1">
    <property type="nucleotide sequence ID" value="NZ_JBFNXR010000021.1"/>
</dbReference>
<feature type="transmembrane region" description="Helical" evidence="1">
    <location>
        <begin position="70"/>
        <end position="87"/>
    </location>
</feature>
<proteinExistence type="predicted"/>
<keyword evidence="1" id="KW-0472">Membrane</keyword>
<evidence type="ECO:0000256" key="1">
    <source>
        <dbReference type="SAM" id="Phobius"/>
    </source>
</evidence>
<dbReference type="EMBL" id="JBFNXR010000021">
    <property type="protein sequence ID" value="MEW9854916.1"/>
    <property type="molecule type" value="Genomic_DNA"/>
</dbReference>
<dbReference type="Proteomes" id="UP001556118">
    <property type="component" value="Unassembled WGS sequence"/>
</dbReference>
<evidence type="ECO:0008006" key="4">
    <source>
        <dbReference type="Google" id="ProtNLM"/>
    </source>
</evidence>
<sequence>MAAAANSVANEAASDWEAVRRSSEIQFAPLPPVEAPESPRWIEWLGRLLDSIFGPAAEGLIAAWPVIDQGLLALALMLALYLAWRLVAPWLSKRRTQGSPDDTWTLAREEALALLEDADRLAARGLYDEAAHLLLQRSVGQIRLVRPEALSPASTAREIAALPQLPAAARAAFAIIAERVERSLFALRGLTEQDWTAARAAYADFALANIAP</sequence>
<organism evidence="2 3">
    <name type="scientific">Novosphingobium rhizovicinum</name>
    <dbReference type="NCBI Taxonomy" id="3228928"/>
    <lineage>
        <taxon>Bacteria</taxon>
        <taxon>Pseudomonadati</taxon>
        <taxon>Pseudomonadota</taxon>
        <taxon>Alphaproteobacteria</taxon>
        <taxon>Sphingomonadales</taxon>
        <taxon>Sphingomonadaceae</taxon>
        <taxon>Novosphingobium</taxon>
    </lineage>
</organism>
<keyword evidence="1" id="KW-0812">Transmembrane</keyword>
<name>A0ABV3RA03_9SPHN</name>
<protein>
    <recommendedName>
        <fullName evidence="4">DUF4129 domain-containing protein</fullName>
    </recommendedName>
</protein>
<evidence type="ECO:0000313" key="3">
    <source>
        <dbReference type="Proteomes" id="UP001556118"/>
    </source>
</evidence>